<dbReference type="InterPro" id="IPR036966">
    <property type="entry name" value="CBM3_sf"/>
</dbReference>
<dbReference type="PANTHER" id="PTHR16861">
    <property type="entry name" value="GLYCOPROTEIN 38"/>
    <property type="match status" value="1"/>
</dbReference>
<sequence>LPARGSYCPITVSYEVSLGQAPLATATETGTTDDFTDIPIFFGKIGIFSNNATIASWRLGWNFTAKETIQSASNVYTPGVDVLALDPPNVQLQSSNVNLTIKPFSWTEISFLGTKSTAPVPDAQYKVAPVDGVAFNNLVCTRLPIQAPSEAPSPSPSTSQEYIAVPATDNASTPAPLYIEYAPVVYLHNQQSSSSDEWQSDINSLITFLVRLANVASNESISSGSVAFQYWFNGPMDVPEGADPLSQLTMDCLDATTGCGDLTYNITTGLSNVAGAKYVLNAGFKPGAFVFVSVTESDMSTSKNNVSLQPPEISIYEALLRIESRQFLREMNATQDYSYLDTPRSSAPISNTTNIVPRLAEANGRIPAYVDMLPAWGSKPVAGLPRSLPPSPAPTSGASSGVTCAGGAQSNASATPSVGKTSFGQVCGLSAIYCCYTVSNEPVSTQIPSQWPPYNIPLPAGLDKASLDCASGNCTESALGPASQPSPLPEGSLQPGSPLHSRAPAELSGYPETPAPGPAALSLYSQEHASAHHPGLGHGATAGIAVAGAVAAALIAAIGLICCQRRRSVSRYLPGSPQAKPSMAGLPTTLRPPVYKQGSTDSQMPFLSHQGSWLNSLLPWRKRKRSVEFVEVGPAGSNSAVAVEGAVALASPRMISQQRPSTAPARASSDGEPLAEGGFPEGLELMPQDLRSLRAKQRPVQLGRLPGAAHLRAAGQLPQRLLINHNADRDAAAAAGALQSVVPMWQGEAAHRQIYARGDVLASPRKSVPHGYIAQSASDLMLFTNPLIQDTLPPDWENRVRNAMASQLAGKNASAAPAQTSNLISEFLGRARTPRWLGDPYGVDREGAMLMGPERVSLPNIAAKSRHEVARGSLPGARRLAQTVPHLSSSDSSLMSLDWAAEGGSEQAKPGLRRVRSWAGEVRADNSSACHDQRAVRARHLHRLSASSASLPPLAVLPPPISMGVPPPANIDLDVNFEAEIKPHLHACLGQGGFGSVFEAQWRGKPVAVKVLLGPEMGSRTVHFDALRREVQLAARFNSERLVQARSSGSPYSHPLPLHHGDDWNLAIPRILTNIKGSGSLSTRSTGRLGMSAKTL</sequence>
<accession>A0AAV1IDD4</accession>
<feature type="region of interest" description="Disordered" evidence="2">
    <location>
        <begin position="654"/>
        <end position="679"/>
    </location>
</feature>
<organism evidence="4 5">
    <name type="scientific">Coccomyxa viridis</name>
    <dbReference type="NCBI Taxonomy" id="1274662"/>
    <lineage>
        <taxon>Eukaryota</taxon>
        <taxon>Viridiplantae</taxon>
        <taxon>Chlorophyta</taxon>
        <taxon>core chlorophytes</taxon>
        <taxon>Trebouxiophyceae</taxon>
        <taxon>Trebouxiophyceae incertae sedis</taxon>
        <taxon>Coccomyxaceae</taxon>
        <taxon>Coccomyxa</taxon>
    </lineage>
</organism>
<dbReference type="Proteomes" id="UP001314263">
    <property type="component" value="Unassembled WGS sequence"/>
</dbReference>
<feature type="region of interest" description="Disordered" evidence="2">
    <location>
        <begin position="476"/>
        <end position="520"/>
    </location>
</feature>
<evidence type="ECO:0000256" key="1">
    <source>
        <dbReference type="PROSITE-ProRule" id="PRU10141"/>
    </source>
</evidence>
<gene>
    <name evidence="4" type="ORF">CVIRNUC_008577</name>
</gene>
<feature type="binding site" evidence="1">
    <location>
        <position position="1010"/>
    </location>
    <ligand>
        <name>ATP</name>
        <dbReference type="ChEBI" id="CHEBI:30616"/>
    </ligand>
</feature>
<keyword evidence="5" id="KW-1185">Reference proteome</keyword>
<dbReference type="GO" id="GO:0030248">
    <property type="term" value="F:cellulose binding"/>
    <property type="evidence" value="ECO:0007669"/>
    <property type="project" value="InterPro"/>
</dbReference>
<name>A0AAV1IDD4_9CHLO</name>
<dbReference type="PROSITE" id="PS50011">
    <property type="entry name" value="PROTEIN_KINASE_DOM"/>
    <property type="match status" value="1"/>
</dbReference>
<feature type="non-terminal residue" evidence="4">
    <location>
        <position position="1"/>
    </location>
</feature>
<evidence type="ECO:0000313" key="5">
    <source>
        <dbReference type="Proteomes" id="UP001314263"/>
    </source>
</evidence>
<evidence type="ECO:0000259" key="3">
    <source>
        <dbReference type="PROSITE" id="PS50011"/>
    </source>
</evidence>
<dbReference type="PANTHER" id="PTHR16861:SF4">
    <property type="entry name" value="SH3 DOMAIN PROTEIN (AFU_ORTHOLOGUE AFUA_1G13610)"/>
    <property type="match status" value="1"/>
</dbReference>
<evidence type="ECO:0000256" key="2">
    <source>
        <dbReference type="SAM" id="MobiDB-lite"/>
    </source>
</evidence>
<dbReference type="GO" id="GO:0004672">
    <property type="term" value="F:protein kinase activity"/>
    <property type="evidence" value="ECO:0007669"/>
    <property type="project" value="InterPro"/>
</dbReference>
<dbReference type="GO" id="GO:0005975">
    <property type="term" value="P:carbohydrate metabolic process"/>
    <property type="evidence" value="ECO:0007669"/>
    <property type="project" value="InterPro"/>
</dbReference>
<protein>
    <recommendedName>
        <fullName evidence="3">Protein kinase domain-containing protein</fullName>
    </recommendedName>
</protein>
<feature type="region of interest" description="Disordered" evidence="2">
    <location>
        <begin position="386"/>
        <end position="417"/>
    </location>
</feature>
<dbReference type="Gene3D" id="2.60.40.710">
    <property type="entry name" value="Endoglucanase-like"/>
    <property type="match status" value="1"/>
</dbReference>
<dbReference type="InterPro" id="IPR017441">
    <property type="entry name" value="Protein_kinase_ATP_BS"/>
</dbReference>
<keyword evidence="1" id="KW-0067">ATP-binding</keyword>
<evidence type="ECO:0000313" key="4">
    <source>
        <dbReference type="EMBL" id="CAK0785369.1"/>
    </source>
</evidence>
<dbReference type="AlphaFoldDB" id="A0AAV1IDD4"/>
<comment type="caution">
    <text evidence="4">The sequence shown here is derived from an EMBL/GenBank/DDBJ whole genome shotgun (WGS) entry which is preliminary data.</text>
</comment>
<dbReference type="InterPro" id="IPR011009">
    <property type="entry name" value="Kinase-like_dom_sf"/>
</dbReference>
<dbReference type="Gene3D" id="3.30.200.20">
    <property type="entry name" value="Phosphorylase Kinase, domain 1"/>
    <property type="match status" value="1"/>
</dbReference>
<dbReference type="GO" id="GO:0005524">
    <property type="term" value="F:ATP binding"/>
    <property type="evidence" value="ECO:0007669"/>
    <property type="project" value="UniProtKB-UniRule"/>
</dbReference>
<feature type="domain" description="Protein kinase" evidence="3">
    <location>
        <begin position="983"/>
        <end position="1096"/>
    </location>
</feature>
<keyword evidence="1" id="KW-0547">Nucleotide-binding</keyword>
<proteinExistence type="predicted"/>
<reference evidence="4 5" key="1">
    <citation type="submission" date="2023-10" db="EMBL/GenBank/DDBJ databases">
        <authorList>
            <person name="Maclean D."/>
            <person name="Macfadyen A."/>
        </authorList>
    </citation>
    <scope>NUCLEOTIDE SEQUENCE [LARGE SCALE GENOMIC DNA]</scope>
</reference>
<dbReference type="SUPFAM" id="SSF56112">
    <property type="entry name" value="Protein kinase-like (PK-like)"/>
    <property type="match status" value="1"/>
</dbReference>
<feature type="compositionally biased region" description="Polar residues" evidence="2">
    <location>
        <begin position="408"/>
        <end position="417"/>
    </location>
</feature>
<dbReference type="InterPro" id="IPR000719">
    <property type="entry name" value="Prot_kinase_dom"/>
</dbReference>
<dbReference type="PROSITE" id="PS00107">
    <property type="entry name" value="PROTEIN_KINASE_ATP"/>
    <property type="match status" value="1"/>
</dbReference>
<dbReference type="EMBL" id="CAUYUE010000012">
    <property type="protein sequence ID" value="CAK0785369.1"/>
    <property type="molecule type" value="Genomic_DNA"/>
</dbReference>